<dbReference type="Pfam" id="PF10462">
    <property type="entry name" value="Peptidase_M66"/>
    <property type="match status" value="1"/>
</dbReference>
<gene>
    <name evidence="11" type="ORF">DFA_07415</name>
</gene>
<evidence type="ECO:0000259" key="10">
    <source>
        <dbReference type="PROSITE" id="PS51694"/>
    </source>
</evidence>
<dbReference type="GO" id="GO:0006508">
    <property type="term" value="P:proteolysis"/>
    <property type="evidence" value="ECO:0007669"/>
    <property type="project" value="UniProtKB-KW"/>
</dbReference>
<dbReference type="Proteomes" id="UP000007797">
    <property type="component" value="Unassembled WGS sequence"/>
</dbReference>
<dbReference type="GO" id="GO:0004222">
    <property type="term" value="F:metalloendopeptidase activity"/>
    <property type="evidence" value="ECO:0007669"/>
    <property type="project" value="InterPro"/>
</dbReference>
<dbReference type="EMBL" id="GL883013">
    <property type="protein sequence ID" value="EGG20292.1"/>
    <property type="molecule type" value="Genomic_DNA"/>
</dbReference>
<dbReference type="GO" id="GO:0046872">
    <property type="term" value="F:metal ion binding"/>
    <property type="evidence" value="ECO:0007669"/>
    <property type="project" value="UniProtKB-KW"/>
</dbReference>
<keyword evidence="8" id="KW-0482">Metalloprotease</keyword>
<dbReference type="PROSITE" id="PS51694">
    <property type="entry name" value="PEPTIDASE_M66"/>
    <property type="match status" value="1"/>
</dbReference>
<keyword evidence="9" id="KW-0472">Membrane</keyword>
<keyword evidence="9" id="KW-1133">Transmembrane helix</keyword>
<organism evidence="11 12">
    <name type="scientific">Cavenderia fasciculata</name>
    <name type="common">Slime mold</name>
    <name type="synonym">Dictyostelium fasciculatum</name>
    <dbReference type="NCBI Taxonomy" id="261658"/>
    <lineage>
        <taxon>Eukaryota</taxon>
        <taxon>Amoebozoa</taxon>
        <taxon>Evosea</taxon>
        <taxon>Eumycetozoa</taxon>
        <taxon>Dictyostelia</taxon>
        <taxon>Acytosteliales</taxon>
        <taxon>Cavenderiaceae</taxon>
        <taxon>Cavenderia</taxon>
    </lineage>
</organism>
<evidence type="ECO:0000256" key="5">
    <source>
        <dbReference type="ARBA" id="ARBA00022723"/>
    </source>
</evidence>
<reference evidence="12" key="1">
    <citation type="journal article" date="2011" name="Genome Res.">
        <title>Phylogeny-wide analysis of social amoeba genomes highlights ancient origins for complex intercellular communication.</title>
        <authorList>
            <person name="Heidel A.J."/>
            <person name="Lawal H.M."/>
            <person name="Felder M."/>
            <person name="Schilde C."/>
            <person name="Helps N.R."/>
            <person name="Tunggal B."/>
            <person name="Rivero F."/>
            <person name="John U."/>
            <person name="Schleicher M."/>
            <person name="Eichinger L."/>
            <person name="Platzer M."/>
            <person name="Noegel A.A."/>
            <person name="Schaap P."/>
            <person name="Gloeckner G."/>
        </authorList>
    </citation>
    <scope>NUCLEOTIDE SEQUENCE [LARGE SCALE GENOMIC DNA]</scope>
    <source>
        <strain evidence="12">SH3</strain>
    </source>
</reference>
<dbReference type="STRING" id="1054147.F4PWC8"/>
<evidence type="ECO:0000256" key="2">
    <source>
        <dbReference type="ARBA" id="ARBA00004613"/>
    </source>
</evidence>
<keyword evidence="12" id="KW-1185">Reference proteome</keyword>
<evidence type="ECO:0000256" key="6">
    <source>
        <dbReference type="ARBA" id="ARBA00022801"/>
    </source>
</evidence>
<dbReference type="PANTHER" id="PTHR39540">
    <property type="match status" value="1"/>
</dbReference>
<evidence type="ECO:0000313" key="12">
    <source>
        <dbReference type="Proteomes" id="UP000007797"/>
    </source>
</evidence>
<dbReference type="InterPro" id="IPR019503">
    <property type="entry name" value="Peptidase_M66_dom"/>
</dbReference>
<feature type="domain" description="Peptidase M66" evidence="10">
    <location>
        <begin position="188"/>
        <end position="444"/>
    </location>
</feature>
<keyword evidence="7" id="KW-0862">Zinc</keyword>
<accession>F4PWC8</accession>
<evidence type="ECO:0000256" key="7">
    <source>
        <dbReference type="ARBA" id="ARBA00022833"/>
    </source>
</evidence>
<comment type="cofactor">
    <cofactor evidence="1">
        <name>Zn(2+)</name>
        <dbReference type="ChEBI" id="CHEBI:29105"/>
    </cofactor>
</comment>
<dbReference type="InterPro" id="IPR051256">
    <property type="entry name" value="Dictomallein"/>
</dbReference>
<evidence type="ECO:0000256" key="8">
    <source>
        <dbReference type="ARBA" id="ARBA00023049"/>
    </source>
</evidence>
<evidence type="ECO:0000256" key="9">
    <source>
        <dbReference type="SAM" id="Phobius"/>
    </source>
</evidence>
<evidence type="ECO:0000256" key="1">
    <source>
        <dbReference type="ARBA" id="ARBA00001947"/>
    </source>
</evidence>
<protein>
    <recommendedName>
        <fullName evidence="10">Peptidase M66 domain-containing protein</fullName>
    </recommendedName>
</protein>
<keyword evidence="3" id="KW-0964">Secreted</keyword>
<sequence>MKHFDILTKPSTWMEHKKVIIPVLTTVAVIVVLVIVLPIAIVFSNKDDGASGPTGTIVPNWLFAQSHVMPAQGLSWTLVKNNQSATYHLVGGKRTLVMVDFGSDSELKIENPTLVFTLPVHAQPTTSNETYVVGTIALVNATYLPKTEANGTAFSTTHYSAMAEADWIKPGLVISAFANDEQSTDIPVNVGQTVIMPLEIVPFYLFGATPANTNFSDVDLPPPEAIAELEQKWPISKLDVKTHPVGRIQWSKIIIGARDGNPPYAVTNTNQMKDGYAVMSAILGVLGGLRSVNGRGLERLQLYTPIIAFNNQSKYSHPGGGLGGGSSGTGDYAYSGIFIHEQGHAFGLPHAGGSYDSGYYPYIQGSLKGSQWGFDANHNEFLAPWIPANRTCGSGRVNDTEGHCYKQSDMQGGAGDQSWGYRFSMFADYEMSVIQDYFEGNTTLKADGTHQPGGALVYNPSNNTYSQWDTIYKAYVPYTITNQTNGLYGFDSGAPMIRNVPVYTIIMSYSTSGVTEASQIYPYLKYTGNIRRSVDPTNAEQLATIKPNVGPIAWYCHASGCDWTVRITYSDDSQQYILQQTGVRGWFSPFGAPTNASTDPLSGGSFFTFYNNVPATKAIKKSELLWTPFGFNGVYSNATVLLTKSD</sequence>
<keyword evidence="5" id="KW-0479">Metal-binding</keyword>
<dbReference type="SUPFAM" id="SSF55486">
    <property type="entry name" value="Metalloproteases ('zincins'), catalytic domain"/>
    <property type="match status" value="1"/>
</dbReference>
<keyword evidence="6" id="KW-0378">Hydrolase</keyword>
<dbReference type="OMA" id="WWTPTVD"/>
<feature type="transmembrane region" description="Helical" evidence="9">
    <location>
        <begin position="20"/>
        <end position="43"/>
    </location>
</feature>
<dbReference type="OrthoDB" id="19788at2759"/>
<dbReference type="GO" id="GO:0005576">
    <property type="term" value="C:extracellular region"/>
    <property type="evidence" value="ECO:0007669"/>
    <property type="project" value="UniProtKB-SubCell"/>
</dbReference>
<dbReference type="KEGG" id="dfa:DFA_07415"/>
<dbReference type="RefSeq" id="XP_004367275.1">
    <property type="nucleotide sequence ID" value="XM_004367218.1"/>
</dbReference>
<evidence type="ECO:0000256" key="4">
    <source>
        <dbReference type="ARBA" id="ARBA00022670"/>
    </source>
</evidence>
<dbReference type="AlphaFoldDB" id="F4PWC8"/>
<dbReference type="GeneID" id="14872004"/>
<proteinExistence type="predicted"/>
<evidence type="ECO:0000313" key="11">
    <source>
        <dbReference type="EMBL" id="EGG20292.1"/>
    </source>
</evidence>
<dbReference type="PANTHER" id="PTHR39540:SF1">
    <property type="entry name" value="DICTOMALLEIN-1-RELATED"/>
    <property type="match status" value="1"/>
</dbReference>
<comment type="subcellular location">
    <subcellularLocation>
        <location evidence="2">Secreted</location>
    </subcellularLocation>
</comment>
<evidence type="ECO:0000256" key="3">
    <source>
        <dbReference type="ARBA" id="ARBA00022525"/>
    </source>
</evidence>
<keyword evidence="4" id="KW-0645">Protease</keyword>
<keyword evidence="9" id="KW-0812">Transmembrane</keyword>
<name>F4PWC8_CACFS</name>